<dbReference type="InterPro" id="IPR023171">
    <property type="entry name" value="Na/H_antiporter_dom_sf"/>
</dbReference>
<evidence type="ECO:0000313" key="11">
    <source>
        <dbReference type="Proteomes" id="UP000197032"/>
    </source>
</evidence>
<dbReference type="Gene3D" id="1.20.1530.10">
    <property type="entry name" value="Na+/H+ antiporter like domain"/>
    <property type="match status" value="1"/>
</dbReference>
<keyword evidence="2 9" id="KW-0050">Antiport</keyword>
<keyword evidence="8 9" id="KW-0739">Sodium transport</keyword>
<feature type="transmembrane region" description="Helical" evidence="9">
    <location>
        <begin position="358"/>
        <end position="376"/>
    </location>
</feature>
<protein>
    <recommendedName>
        <fullName evidence="9">Na(+)/H(+) antiporter NhaA</fullName>
    </recommendedName>
    <alternativeName>
        <fullName evidence="9">Sodium/proton antiporter NhaA</fullName>
    </alternativeName>
</protein>
<evidence type="ECO:0000256" key="2">
    <source>
        <dbReference type="ARBA" id="ARBA00022449"/>
    </source>
</evidence>
<comment type="catalytic activity">
    <reaction evidence="9">
        <text>Na(+)(in) + 2 H(+)(out) = Na(+)(out) + 2 H(+)(in)</text>
        <dbReference type="Rhea" id="RHEA:29251"/>
        <dbReference type="ChEBI" id="CHEBI:15378"/>
        <dbReference type="ChEBI" id="CHEBI:29101"/>
    </reaction>
</comment>
<organism evidence="10 11">
    <name type="scientific">Calderihabitans maritimus</name>
    <dbReference type="NCBI Taxonomy" id="1246530"/>
    <lineage>
        <taxon>Bacteria</taxon>
        <taxon>Bacillati</taxon>
        <taxon>Bacillota</taxon>
        <taxon>Clostridia</taxon>
        <taxon>Neomoorellales</taxon>
        <taxon>Calderihabitantaceae</taxon>
        <taxon>Calderihabitans</taxon>
    </lineage>
</organism>
<evidence type="ECO:0000256" key="6">
    <source>
        <dbReference type="ARBA" id="ARBA00023053"/>
    </source>
</evidence>
<name>A0A1Z5HTE3_9FIRM</name>
<keyword evidence="5 9" id="KW-1133">Transmembrane helix</keyword>
<dbReference type="Pfam" id="PF06965">
    <property type="entry name" value="Na_H_antiport_1"/>
    <property type="match status" value="1"/>
</dbReference>
<keyword evidence="9" id="KW-0406">Ion transport</keyword>
<dbReference type="RefSeq" id="WP_088553862.1">
    <property type="nucleotide sequence ID" value="NZ_BDGJ01000084.1"/>
</dbReference>
<dbReference type="HAMAP" id="MF_01844">
    <property type="entry name" value="NhaA"/>
    <property type="match status" value="1"/>
</dbReference>
<keyword evidence="9" id="KW-0813">Transport</keyword>
<feature type="transmembrane region" description="Helical" evidence="9">
    <location>
        <begin position="324"/>
        <end position="346"/>
    </location>
</feature>
<feature type="transmembrane region" description="Helical" evidence="9">
    <location>
        <begin position="7"/>
        <end position="26"/>
    </location>
</feature>
<feature type="transmembrane region" description="Helical" evidence="9">
    <location>
        <begin position="46"/>
        <end position="65"/>
    </location>
</feature>
<keyword evidence="6 9" id="KW-0915">Sodium</keyword>
<evidence type="ECO:0000256" key="7">
    <source>
        <dbReference type="ARBA" id="ARBA00023136"/>
    </source>
</evidence>
<comment type="subcellular location">
    <subcellularLocation>
        <location evidence="1">Cell inner membrane</location>
        <topology evidence="1">Multi-pass membrane protein</topology>
    </subcellularLocation>
    <subcellularLocation>
        <location evidence="9">Cell membrane</location>
        <topology evidence="9">Multi-pass membrane protein</topology>
    </subcellularLocation>
</comment>
<comment type="similarity">
    <text evidence="9">Belongs to the NhaA Na(+)/H(+) (TC 2.A.33) antiporter family.</text>
</comment>
<dbReference type="EMBL" id="BDGJ01000084">
    <property type="protein sequence ID" value="GAW92540.1"/>
    <property type="molecule type" value="Genomic_DNA"/>
</dbReference>
<comment type="caution">
    <text evidence="10">The sequence shown here is derived from an EMBL/GenBank/DDBJ whole genome shotgun (WGS) entry which is preliminary data.</text>
</comment>
<dbReference type="PANTHER" id="PTHR30341:SF0">
    <property type="entry name" value="NA(+)_H(+) ANTIPORTER NHAA"/>
    <property type="match status" value="1"/>
</dbReference>
<comment type="function">
    <text evidence="9">Na(+)/H(+) antiporter that extrudes sodium in exchange for external protons.</text>
</comment>
<feature type="transmembrane region" description="Helical" evidence="9">
    <location>
        <begin position="171"/>
        <end position="190"/>
    </location>
</feature>
<dbReference type="OrthoDB" id="9808135at2"/>
<reference evidence="11" key="1">
    <citation type="journal article" date="2017" name="Appl. Environ. Microbiol.">
        <title>Genomic analysis of Calderihabitans maritimus KKC1, a thermophilic hydrogenogenic carboxydotrophic bacterium isolated from marine sediment.</title>
        <authorList>
            <person name="Omae K."/>
            <person name="Yoneda Y."/>
            <person name="Fukuyama Y."/>
            <person name="Yoshida T."/>
            <person name="Sako Y."/>
        </authorList>
    </citation>
    <scope>NUCLEOTIDE SEQUENCE [LARGE SCALE GENOMIC DNA]</scope>
    <source>
        <strain evidence="11">KKC1</strain>
    </source>
</reference>
<dbReference type="AlphaFoldDB" id="A0A1Z5HTE3"/>
<keyword evidence="7 9" id="KW-0472">Membrane</keyword>
<proteinExistence type="inferred from homology"/>
<keyword evidence="11" id="KW-1185">Reference proteome</keyword>
<evidence type="ECO:0000256" key="9">
    <source>
        <dbReference type="HAMAP-Rule" id="MF_01844"/>
    </source>
</evidence>
<evidence type="ECO:0000256" key="3">
    <source>
        <dbReference type="ARBA" id="ARBA00022475"/>
    </source>
</evidence>
<evidence type="ECO:0000256" key="5">
    <source>
        <dbReference type="ARBA" id="ARBA00022989"/>
    </source>
</evidence>
<keyword evidence="4 9" id="KW-0812">Transmembrane</keyword>
<dbReference type="PANTHER" id="PTHR30341">
    <property type="entry name" value="SODIUM ION/PROTON ANTIPORTER NHAA-RELATED"/>
    <property type="match status" value="1"/>
</dbReference>
<evidence type="ECO:0000313" key="10">
    <source>
        <dbReference type="EMBL" id="GAW92540.1"/>
    </source>
</evidence>
<accession>A0A1Z5HTE3</accession>
<dbReference type="InterPro" id="IPR004670">
    <property type="entry name" value="NhaA"/>
</dbReference>
<feature type="transmembrane region" description="Helical" evidence="9">
    <location>
        <begin position="116"/>
        <end position="136"/>
    </location>
</feature>
<dbReference type="GO" id="GO:0015385">
    <property type="term" value="F:sodium:proton antiporter activity"/>
    <property type="evidence" value="ECO:0007669"/>
    <property type="project" value="TreeGrafter"/>
</dbReference>
<keyword evidence="3 9" id="KW-1003">Cell membrane</keyword>
<feature type="transmembrane region" description="Helical" evidence="9">
    <location>
        <begin position="145"/>
        <end position="165"/>
    </location>
</feature>
<feature type="transmembrane region" description="Helical" evidence="9">
    <location>
        <begin position="86"/>
        <end position="104"/>
    </location>
</feature>
<evidence type="ECO:0000256" key="4">
    <source>
        <dbReference type="ARBA" id="ARBA00022692"/>
    </source>
</evidence>
<dbReference type="GO" id="GO:0006885">
    <property type="term" value="P:regulation of pH"/>
    <property type="evidence" value="ECO:0007669"/>
    <property type="project" value="InterPro"/>
</dbReference>
<evidence type="ECO:0000256" key="8">
    <source>
        <dbReference type="ARBA" id="ARBA00023201"/>
    </source>
</evidence>
<gene>
    <name evidence="9" type="primary">nhaA</name>
    <name evidence="10" type="ORF">KKC1_16940</name>
</gene>
<dbReference type="Proteomes" id="UP000197032">
    <property type="component" value="Unassembled WGS sequence"/>
</dbReference>
<feature type="transmembrane region" description="Helical" evidence="9">
    <location>
        <begin position="285"/>
        <end position="304"/>
    </location>
</feature>
<dbReference type="GO" id="GO:0005886">
    <property type="term" value="C:plasma membrane"/>
    <property type="evidence" value="ECO:0007669"/>
    <property type="project" value="UniProtKB-SubCell"/>
</dbReference>
<sequence length="388" mass="42117">MRKTVQLLQEFSIPLIAGVVVALIWANVSPHSYHEFIEKELFFGANFHFLVNDIFMLFFFAIAGVEITQSVLPGGDLNPIKKAINPLYATLGGVLGPVAVYLSLNALIGSPELVRGWGIPTATDIALAWLVARFVFGAAHPAVKFLLLLAIADDAIGLFIIAVFYPDPTHPTEPIWLLLVLAGMALAFILRKMKVRNYWPYILGGGILSWTGLHNAHLHPALALVFIVPFLPHPAKETGRLFEEDLEEHSTLSQFEHEWKVIVDFGLFFFGLANAGVEFSEIGTATWLVFFGLLVGKTVGIYLLGNLAKLLGFPLPNGMGQKELFLAGLVAAIGLTVALFVAGAAFTNPEIQGAAKMGALFSGANAILAIILGKVLRIQKVRERENPA</sequence>
<evidence type="ECO:0000256" key="1">
    <source>
        <dbReference type="ARBA" id="ARBA00004429"/>
    </source>
</evidence>